<evidence type="ECO:0008006" key="4">
    <source>
        <dbReference type="Google" id="ProtNLM"/>
    </source>
</evidence>
<dbReference type="Proteomes" id="UP000231282">
    <property type="component" value="Unassembled WGS sequence"/>
</dbReference>
<dbReference type="AlphaFoldDB" id="A0A2H0WQQ1"/>
<keyword evidence="1" id="KW-0472">Membrane</keyword>
<dbReference type="InterPro" id="IPR013783">
    <property type="entry name" value="Ig-like_fold"/>
</dbReference>
<evidence type="ECO:0000256" key="1">
    <source>
        <dbReference type="SAM" id="Phobius"/>
    </source>
</evidence>
<comment type="caution">
    <text evidence="2">The sequence shown here is derived from an EMBL/GenBank/DDBJ whole genome shotgun (WGS) entry which is preliminary data.</text>
</comment>
<sequence>MRREVAIAIVLGFVLGLLITGGIWWTTKSSKIDTANQSSEVSSAPSPTEFLLKEIPLKISEPEDESIVDTASVKLKGETLPQAVIVLIYPEGESIVEADDKGNFESTIILRGGANEVKVTVYDEEGNNKEEIITLVYSTAEI</sequence>
<gene>
    <name evidence="2" type="ORF">COT63_02355</name>
</gene>
<dbReference type="EMBL" id="PEZH01000046">
    <property type="protein sequence ID" value="PIS14992.1"/>
    <property type="molecule type" value="Genomic_DNA"/>
</dbReference>
<organism evidence="2 3">
    <name type="scientific">Candidatus Shapirobacteria bacterium CG09_land_8_20_14_0_10_38_17</name>
    <dbReference type="NCBI Taxonomy" id="1974884"/>
    <lineage>
        <taxon>Bacteria</taxon>
        <taxon>Candidatus Shapironibacteriota</taxon>
    </lineage>
</organism>
<protein>
    <recommendedName>
        <fullName evidence="4">Bacterial Ig domain-containing protein</fullName>
    </recommendedName>
</protein>
<proteinExistence type="predicted"/>
<accession>A0A2H0WQQ1</accession>
<evidence type="ECO:0000313" key="2">
    <source>
        <dbReference type="EMBL" id="PIS14992.1"/>
    </source>
</evidence>
<reference evidence="3" key="1">
    <citation type="submission" date="2017-09" db="EMBL/GenBank/DDBJ databases">
        <title>Depth-based differentiation of microbial function through sediment-hosted aquifers and enrichment of novel symbionts in the deep terrestrial subsurface.</title>
        <authorList>
            <person name="Probst A.J."/>
            <person name="Ladd B."/>
            <person name="Jarett J.K."/>
            <person name="Geller-Mcgrath D.E."/>
            <person name="Sieber C.M.K."/>
            <person name="Emerson J.B."/>
            <person name="Anantharaman K."/>
            <person name="Thomas B.C."/>
            <person name="Malmstrom R."/>
            <person name="Stieglmeier M."/>
            <person name="Klingl A."/>
            <person name="Woyke T."/>
            <person name="Ryan C.M."/>
            <person name="Banfield J.F."/>
        </authorList>
    </citation>
    <scope>NUCLEOTIDE SEQUENCE [LARGE SCALE GENOMIC DNA]</scope>
</reference>
<dbReference type="Gene3D" id="2.60.40.10">
    <property type="entry name" value="Immunoglobulins"/>
    <property type="match status" value="1"/>
</dbReference>
<name>A0A2H0WQQ1_9BACT</name>
<keyword evidence="1" id="KW-0812">Transmembrane</keyword>
<evidence type="ECO:0000313" key="3">
    <source>
        <dbReference type="Proteomes" id="UP000231282"/>
    </source>
</evidence>
<feature type="transmembrane region" description="Helical" evidence="1">
    <location>
        <begin position="6"/>
        <end position="25"/>
    </location>
</feature>
<keyword evidence="1" id="KW-1133">Transmembrane helix</keyword>
<dbReference type="Pfam" id="PF09136">
    <property type="entry name" value="Glucodextran_B"/>
    <property type="match status" value="1"/>
</dbReference>